<evidence type="ECO:0008006" key="4">
    <source>
        <dbReference type="Google" id="ProtNLM"/>
    </source>
</evidence>
<sequence length="351" mass="39463">MNIDINTQPHLGKFFDNYKPQDNNGRLSLAKVIRVHHKSGTADVQVVKNNNTITSSPENEGRFSARILTSSAHFDETLMTSSGVVEPIMEGQLVVVGYLDNQKRQPVILGSFHNTWQMEMNILTDTYPLDVANDFDAMREGNKYLRVYPSQMFHKVDGIGAVEWSHPSTTFLKIDPDLEGSISDEHDGFDHKDLTEKDPYTNKTRTGRIEGSSLPVKMLFTHRSSAQLDETDEITWTKFYLDPTGLFRITRDPNDNTTTFMEFNESGGYRVKRQLDSPFHDEGTSTVEMGITESGGAFMKRSFAGVEIGIEVSENGEMTLKHHTGSVIQFDNNGDIIINAKRKIVMNEGGE</sequence>
<reference evidence="2 3" key="1">
    <citation type="journal article" date="2017" name="Viruses">
        <title>Characterization of Bacillus subtilis Viruses vB_BsuM-Goe2 and vB_BsuM-Goe3.</title>
        <authorList>
            <person name="Willms I.M."/>
            <person name="Hoppert M."/>
            <person name="Hertel R."/>
        </authorList>
    </citation>
    <scope>NUCLEOTIDE SEQUENCE [LARGE SCALE GENOMIC DNA]</scope>
</reference>
<evidence type="ECO:0000313" key="2">
    <source>
        <dbReference type="EMBL" id="APZ82325.1"/>
    </source>
</evidence>
<gene>
    <name evidence="2" type="ORF">Goe2_c08900</name>
</gene>
<accession>A0A1Z1D988</accession>
<feature type="compositionally biased region" description="Basic and acidic residues" evidence="1">
    <location>
        <begin position="185"/>
        <end position="200"/>
    </location>
</feature>
<feature type="region of interest" description="Disordered" evidence="1">
    <location>
        <begin position="185"/>
        <end position="208"/>
    </location>
</feature>
<evidence type="ECO:0000256" key="1">
    <source>
        <dbReference type="SAM" id="MobiDB-lite"/>
    </source>
</evidence>
<proteinExistence type="predicted"/>
<evidence type="ECO:0000313" key="3">
    <source>
        <dbReference type="Proteomes" id="UP000224660"/>
    </source>
</evidence>
<dbReference type="Proteomes" id="UP000224660">
    <property type="component" value="Segment"/>
</dbReference>
<organism evidence="2 3">
    <name type="scientific">Bacillus phage vB_BsuM-Goe2</name>
    <dbReference type="NCBI Taxonomy" id="1933062"/>
    <lineage>
        <taxon>Viruses</taxon>
        <taxon>Duplodnaviria</taxon>
        <taxon>Heunggongvirae</taxon>
        <taxon>Uroviricota</taxon>
        <taxon>Caudoviricetes</taxon>
        <taxon>Herelleviridae</taxon>
        <taxon>Spounavirinae</taxon>
        <taxon>Okubovirus</taxon>
        <taxon>Okubovirus camphawk</taxon>
    </lineage>
</organism>
<dbReference type="EMBL" id="KY368639">
    <property type="protein sequence ID" value="APZ82325.1"/>
    <property type="molecule type" value="Genomic_DNA"/>
</dbReference>
<name>A0A1Z1D988_9CAUD</name>
<protein>
    <recommendedName>
        <fullName evidence="4">Tail fiber protein</fullName>
    </recommendedName>
</protein>